<feature type="signal peptide" evidence="8">
    <location>
        <begin position="1"/>
        <end position="25"/>
    </location>
</feature>
<keyword evidence="5 8" id="KW-0732">Signal</keyword>
<keyword evidence="4" id="KW-0812">Transmembrane</keyword>
<evidence type="ECO:0000256" key="1">
    <source>
        <dbReference type="ARBA" id="ARBA00004571"/>
    </source>
</evidence>
<keyword evidence="3" id="KW-1134">Transmembrane beta strand</keyword>
<name>A0A1F6T722_9PROT</name>
<dbReference type="PANTHER" id="PTHR35093">
    <property type="entry name" value="OUTER MEMBRANE PROTEIN NMB0088-RELATED"/>
    <property type="match status" value="1"/>
</dbReference>
<dbReference type="AlphaFoldDB" id="A0A1F6T722"/>
<dbReference type="GO" id="GO:0015483">
    <property type="term" value="F:long-chain fatty acid transporting porin activity"/>
    <property type="evidence" value="ECO:0007669"/>
    <property type="project" value="TreeGrafter"/>
</dbReference>
<dbReference type="GO" id="GO:0009279">
    <property type="term" value="C:cell outer membrane"/>
    <property type="evidence" value="ECO:0007669"/>
    <property type="project" value="UniProtKB-SubCell"/>
</dbReference>
<evidence type="ECO:0000313" key="10">
    <source>
        <dbReference type="Proteomes" id="UP000178379"/>
    </source>
</evidence>
<comment type="caution">
    <text evidence="9">The sequence shown here is derived from an EMBL/GenBank/DDBJ whole genome shotgun (WGS) entry which is preliminary data.</text>
</comment>
<organism evidence="9 10">
    <name type="scientific">Candidatus Muproteobacteria bacterium RBG_16_62_13</name>
    <dbReference type="NCBI Taxonomy" id="1817756"/>
    <lineage>
        <taxon>Bacteria</taxon>
        <taxon>Pseudomonadati</taxon>
        <taxon>Pseudomonadota</taxon>
        <taxon>Candidatus Muproteobacteria</taxon>
    </lineage>
</organism>
<evidence type="ECO:0000256" key="6">
    <source>
        <dbReference type="ARBA" id="ARBA00023136"/>
    </source>
</evidence>
<keyword evidence="6" id="KW-0472">Membrane</keyword>
<evidence type="ECO:0008006" key="11">
    <source>
        <dbReference type="Google" id="ProtNLM"/>
    </source>
</evidence>
<proteinExistence type="inferred from homology"/>
<evidence type="ECO:0000256" key="2">
    <source>
        <dbReference type="ARBA" id="ARBA00008163"/>
    </source>
</evidence>
<comment type="similarity">
    <text evidence="2">Belongs to the OmpP1/FadL family.</text>
</comment>
<evidence type="ECO:0000256" key="7">
    <source>
        <dbReference type="ARBA" id="ARBA00023237"/>
    </source>
</evidence>
<evidence type="ECO:0000313" key="9">
    <source>
        <dbReference type="EMBL" id="OGI40886.1"/>
    </source>
</evidence>
<dbReference type="InterPro" id="IPR005017">
    <property type="entry name" value="OMPP1/FadL/TodX"/>
</dbReference>
<dbReference type="Gene3D" id="2.40.160.60">
    <property type="entry name" value="Outer membrane protein transport protein (OMPP1/FadL/TodX)"/>
    <property type="match status" value="1"/>
</dbReference>
<evidence type="ECO:0000256" key="4">
    <source>
        <dbReference type="ARBA" id="ARBA00022692"/>
    </source>
</evidence>
<gene>
    <name evidence="9" type="ORF">A2140_00480</name>
</gene>
<evidence type="ECO:0000256" key="8">
    <source>
        <dbReference type="SAM" id="SignalP"/>
    </source>
</evidence>
<accession>A0A1F6T722</accession>
<sequence length="449" mass="47916">MSLRHAVVRACLATGVAVGPSTVHAAFFALAENSPAGLGNAFAGGGAIAEDASTVWYNPAGMTRLPGSQMVVGLYAVRPSAKFEKTSATTVLGATTTGSNGGDYGESAFIPNFYYSRALSDRTWFGIGVNAPFGMATQYDDGWVGRYHALRSEIKTVNINPSVAYKVSDKVSVGAGISIQVIDATLTQNADLGTICAVQTPGSCAGLGLLPQQDDAHADLSGDGASHGVNVGLLWQLSDAARVGFAYRSKVKQSLTGTRTVTFTDAGQSAYAAAIGQGNTGIRTDITMPATWSVSGLVQLNPQWLLLGDITRTDWHYLPELRIRNDNGSADTVITLRLKDSYRYSAGLTYLYSSTISLRAGIALDQTPTPSPEYRTPRVPDADRTWLTFGIGIKHSKSLSFDAGYAYIRNDKVDINKRTTDTENTYRGNLSGTYDATTHILSAQLNWMF</sequence>
<dbReference type="EMBL" id="MFSQ01000048">
    <property type="protein sequence ID" value="OGI40886.1"/>
    <property type="molecule type" value="Genomic_DNA"/>
</dbReference>
<evidence type="ECO:0000256" key="3">
    <source>
        <dbReference type="ARBA" id="ARBA00022452"/>
    </source>
</evidence>
<protein>
    <recommendedName>
        <fullName evidence="11">Long-chain fatty acid transporter</fullName>
    </recommendedName>
</protein>
<dbReference type="Pfam" id="PF03349">
    <property type="entry name" value="Toluene_X"/>
    <property type="match status" value="1"/>
</dbReference>
<evidence type="ECO:0000256" key="5">
    <source>
        <dbReference type="ARBA" id="ARBA00022729"/>
    </source>
</evidence>
<dbReference type="SUPFAM" id="SSF56935">
    <property type="entry name" value="Porins"/>
    <property type="match status" value="1"/>
</dbReference>
<dbReference type="PANTHER" id="PTHR35093:SF8">
    <property type="entry name" value="OUTER MEMBRANE PROTEIN NMB0088-RELATED"/>
    <property type="match status" value="1"/>
</dbReference>
<dbReference type="STRING" id="1817756.A2140_00480"/>
<reference evidence="9 10" key="1">
    <citation type="journal article" date="2016" name="Nat. Commun.">
        <title>Thousands of microbial genomes shed light on interconnected biogeochemical processes in an aquifer system.</title>
        <authorList>
            <person name="Anantharaman K."/>
            <person name="Brown C.T."/>
            <person name="Hug L.A."/>
            <person name="Sharon I."/>
            <person name="Castelle C.J."/>
            <person name="Probst A.J."/>
            <person name="Thomas B.C."/>
            <person name="Singh A."/>
            <person name="Wilkins M.J."/>
            <person name="Karaoz U."/>
            <person name="Brodie E.L."/>
            <person name="Williams K.H."/>
            <person name="Hubbard S.S."/>
            <person name="Banfield J.F."/>
        </authorList>
    </citation>
    <scope>NUCLEOTIDE SEQUENCE [LARGE SCALE GENOMIC DNA]</scope>
</reference>
<keyword evidence="7" id="KW-0998">Cell outer membrane</keyword>
<feature type="chain" id="PRO_5009526574" description="Long-chain fatty acid transporter" evidence="8">
    <location>
        <begin position="26"/>
        <end position="449"/>
    </location>
</feature>
<comment type="subcellular location">
    <subcellularLocation>
        <location evidence="1">Cell outer membrane</location>
        <topology evidence="1">Multi-pass membrane protein</topology>
    </subcellularLocation>
</comment>
<dbReference type="Proteomes" id="UP000178379">
    <property type="component" value="Unassembled WGS sequence"/>
</dbReference>